<accession>A0A1W0WZZ4</accession>
<dbReference type="InterPro" id="IPR029071">
    <property type="entry name" value="Ubiquitin-like_domsf"/>
</dbReference>
<dbReference type="SUPFAM" id="SSF54236">
    <property type="entry name" value="Ubiquitin-like"/>
    <property type="match status" value="1"/>
</dbReference>
<feature type="transmembrane region" description="Helical" evidence="1">
    <location>
        <begin position="107"/>
        <end position="125"/>
    </location>
</feature>
<reference evidence="3" key="1">
    <citation type="submission" date="2017-01" db="EMBL/GenBank/DDBJ databases">
        <title>Comparative genomics of anhydrobiosis in the tardigrade Hypsibius dujardini.</title>
        <authorList>
            <person name="Yoshida Y."/>
            <person name="Koutsovoulos G."/>
            <person name="Laetsch D."/>
            <person name="Stevens L."/>
            <person name="Kumar S."/>
            <person name="Horikawa D."/>
            <person name="Ishino K."/>
            <person name="Komine S."/>
            <person name="Tomita M."/>
            <person name="Blaxter M."/>
            <person name="Arakawa K."/>
        </authorList>
    </citation>
    <scope>NUCLEOTIDE SEQUENCE [LARGE SCALE GENOMIC DNA]</scope>
    <source>
        <strain evidence="3">Z151</strain>
    </source>
</reference>
<keyword evidence="1" id="KW-1133">Transmembrane helix</keyword>
<proteinExistence type="predicted"/>
<gene>
    <name evidence="2" type="ORF">BV898_05468</name>
</gene>
<protein>
    <recommendedName>
        <fullName evidence="4">Ubiquitin-like domain-containing protein</fullName>
    </recommendedName>
</protein>
<organism evidence="2 3">
    <name type="scientific">Hypsibius exemplaris</name>
    <name type="common">Freshwater tardigrade</name>
    <dbReference type="NCBI Taxonomy" id="2072580"/>
    <lineage>
        <taxon>Eukaryota</taxon>
        <taxon>Metazoa</taxon>
        <taxon>Ecdysozoa</taxon>
        <taxon>Tardigrada</taxon>
        <taxon>Eutardigrada</taxon>
        <taxon>Parachela</taxon>
        <taxon>Hypsibioidea</taxon>
        <taxon>Hypsibiidae</taxon>
        <taxon>Hypsibius</taxon>
    </lineage>
</organism>
<comment type="caution">
    <text evidence="2">The sequence shown here is derived from an EMBL/GenBank/DDBJ whole genome shotgun (WGS) entry which is preliminary data.</text>
</comment>
<evidence type="ECO:0000313" key="2">
    <source>
        <dbReference type="EMBL" id="OQV20652.1"/>
    </source>
</evidence>
<keyword evidence="1" id="KW-0472">Membrane</keyword>
<dbReference type="EMBL" id="MTYJ01000029">
    <property type="protein sequence ID" value="OQV20652.1"/>
    <property type="molecule type" value="Genomic_DNA"/>
</dbReference>
<evidence type="ECO:0000256" key="1">
    <source>
        <dbReference type="SAM" id="Phobius"/>
    </source>
</evidence>
<name>A0A1W0WZZ4_HYPEX</name>
<evidence type="ECO:0008006" key="4">
    <source>
        <dbReference type="Google" id="ProtNLM"/>
    </source>
</evidence>
<evidence type="ECO:0000313" key="3">
    <source>
        <dbReference type="Proteomes" id="UP000192578"/>
    </source>
</evidence>
<dbReference type="AlphaFoldDB" id="A0A1W0WZZ4"/>
<keyword evidence="1" id="KW-0812">Transmembrane</keyword>
<feature type="transmembrane region" description="Helical" evidence="1">
    <location>
        <begin position="145"/>
        <end position="167"/>
    </location>
</feature>
<dbReference type="Proteomes" id="UP000192578">
    <property type="component" value="Unassembled WGS sequence"/>
</dbReference>
<keyword evidence="3" id="KW-1185">Reference proteome</keyword>
<sequence length="172" mass="18728">MADPSPNTFTIRLQFPDGRAELVPVSASTTVEELHQRHVAHTVPENFRGQFFHMGRPLAPPASTMASHGIIGDTVVQIFIRRPVPVGGEEGEAGAGEINGGPVNPNVMSALFGFGIASAWVFFFLDLEEDEDAQHGREYGEMDLVVLICLIFLTALFVVSGGLRQLLRLCLR</sequence>